<comment type="caution">
    <text evidence="1">The sequence shown here is derived from an EMBL/GenBank/DDBJ whole genome shotgun (WGS) entry which is preliminary data.</text>
</comment>
<sequence length="551" mass="61967">MVRALMEEQETYRRAGGRHTKSMILENTDPISPPGEEEQRPITSRSCGSAPSDQQLLEKPKVLARNEGSISKSRLARDSGCPPSPPSKKPSDIELMKEKFAKLLLGEDMSGGGKGVSSALALSNAITNLAASVFGEQKRLEPMSPDMRARWRKEIDWLLSVTEHIVEMVPVKQKSKDGSNMEVMTKRQRNDLHMNIPALRKLDAMLTDCLDNFKEQNEFYYVSKDGEDKGKNRKDDKWWIPTPKVPPNGLSDVTRKWLQYQKESVNQVLKAAMAINAQVLMEMEIPEDYIESLPKNGRASLGDSIYKSITDEYFDPDYFLSTMDLSSEHKILDLKNRIEASIVIWRRKMTAKDGKSSWSSGVSGVSLEKRELFEERAETILLIIKHRFPGIPQSALDISKIQYNRDVGQAILESYSRIIESLAFTVMSRIEDVLHADSVAQNPSAGEQKRFPPKETSPVPPLEKFTSAKEEIEKLSSVETPTSMTLSDFMGWTLGEGESIDAKKETKEELPKDSDTKLSSKPPNIVTNTKKISYIERLENLGGSRSPTARH</sequence>
<gene>
    <name evidence="1" type="ORF">M9H77_37283</name>
</gene>
<protein>
    <submittedName>
        <fullName evidence="1">Uncharacterized protein</fullName>
    </submittedName>
</protein>
<reference evidence="2" key="1">
    <citation type="journal article" date="2023" name="Nat. Plants">
        <title>Single-cell RNA sequencing provides a high-resolution roadmap for understanding the multicellular compartmentation of specialized metabolism.</title>
        <authorList>
            <person name="Sun S."/>
            <person name="Shen X."/>
            <person name="Li Y."/>
            <person name="Li Y."/>
            <person name="Wang S."/>
            <person name="Li R."/>
            <person name="Zhang H."/>
            <person name="Shen G."/>
            <person name="Guo B."/>
            <person name="Wei J."/>
            <person name="Xu J."/>
            <person name="St-Pierre B."/>
            <person name="Chen S."/>
            <person name="Sun C."/>
        </authorList>
    </citation>
    <scope>NUCLEOTIDE SEQUENCE [LARGE SCALE GENOMIC DNA]</scope>
</reference>
<dbReference type="Proteomes" id="UP001060085">
    <property type="component" value="Linkage Group LG08"/>
</dbReference>
<accession>A0ACB9ZW61</accession>
<name>A0ACB9ZW61_CATRO</name>
<dbReference type="EMBL" id="CM044708">
    <property type="protein sequence ID" value="KAI5651278.1"/>
    <property type="molecule type" value="Genomic_DNA"/>
</dbReference>
<keyword evidence="2" id="KW-1185">Reference proteome</keyword>
<organism evidence="1 2">
    <name type="scientific">Catharanthus roseus</name>
    <name type="common">Madagascar periwinkle</name>
    <name type="synonym">Vinca rosea</name>
    <dbReference type="NCBI Taxonomy" id="4058"/>
    <lineage>
        <taxon>Eukaryota</taxon>
        <taxon>Viridiplantae</taxon>
        <taxon>Streptophyta</taxon>
        <taxon>Embryophyta</taxon>
        <taxon>Tracheophyta</taxon>
        <taxon>Spermatophyta</taxon>
        <taxon>Magnoliopsida</taxon>
        <taxon>eudicotyledons</taxon>
        <taxon>Gunneridae</taxon>
        <taxon>Pentapetalae</taxon>
        <taxon>asterids</taxon>
        <taxon>lamiids</taxon>
        <taxon>Gentianales</taxon>
        <taxon>Apocynaceae</taxon>
        <taxon>Rauvolfioideae</taxon>
        <taxon>Vinceae</taxon>
        <taxon>Catharanthinae</taxon>
        <taxon>Catharanthus</taxon>
    </lineage>
</organism>
<proteinExistence type="predicted"/>
<evidence type="ECO:0000313" key="2">
    <source>
        <dbReference type="Proteomes" id="UP001060085"/>
    </source>
</evidence>
<evidence type="ECO:0000313" key="1">
    <source>
        <dbReference type="EMBL" id="KAI5651278.1"/>
    </source>
</evidence>